<dbReference type="EMBL" id="CP034562">
    <property type="protein sequence ID" value="AZQ60733.1"/>
    <property type="molecule type" value="Genomic_DNA"/>
</dbReference>
<organism evidence="1 2">
    <name type="scientific">Flammeovirga pectinis</name>
    <dbReference type="NCBI Taxonomy" id="2494373"/>
    <lineage>
        <taxon>Bacteria</taxon>
        <taxon>Pseudomonadati</taxon>
        <taxon>Bacteroidota</taxon>
        <taxon>Cytophagia</taxon>
        <taxon>Cytophagales</taxon>
        <taxon>Flammeovirgaceae</taxon>
        <taxon>Flammeovirga</taxon>
    </lineage>
</organism>
<accession>A0A3Q9FL45</accession>
<proteinExistence type="predicted"/>
<evidence type="ECO:0000313" key="1">
    <source>
        <dbReference type="EMBL" id="AZQ60733.1"/>
    </source>
</evidence>
<dbReference type="OrthoDB" id="282517at2"/>
<name>A0A3Q9FL45_9BACT</name>
<dbReference type="RefSeq" id="WP_126610676.1">
    <property type="nucleotide sequence ID" value="NZ_CP034562.1"/>
</dbReference>
<dbReference type="KEGG" id="fll:EI427_00465"/>
<dbReference type="AlphaFoldDB" id="A0A3Q9FL45"/>
<sequence length="140" mass="16568">MGNKLNHTQLTDDIFIDQFRNGSLDPALFNHEAHLRLAWLYITTFDLERAEYEIQKQLQNYVKIVGASDKYHKTLTIVAVRMVNHFIQKSKSTNFGNFIREFPQMNKEFKQLINTHYSFNIFTSEKARQEFLEPDLLPLV</sequence>
<reference evidence="1 2" key="1">
    <citation type="submission" date="2018-12" db="EMBL/GenBank/DDBJ databases">
        <title>Flammeovirga pectinis sp. nov., isolated from the gut of the Korean scallop, Patinopecten yessoensis.</title>
        <authorList>
            <person name="Bae J.-W."/>
            <person name="Jeong Y.-S."/>
            <person name="Kang W."/>
        </authorList>
    </citation>
    <scope>NUCLEOTIDE SEQUENCE [LARGE SCALE GENOMIC DNA]</scope>
    <source>
        <strain evidence="1 2">L12M1</strain>
    </source>
</reference>
<keyword evidence="2" id="KW-1185">Reference proteome</keyword>
<protein>
    <submittedName>
        <fullName evidence="1">Uncharacterized protein</fullName>
    </submittedName>
</protein>
<dbReference type="Proteomes" id="UP000267268">
    <property type="component" value="Chromosome 1"/>
</dbReference>
<gene>
    <name evidence="1" type="ORF">EI427_00465</name>
</gene>
<evidence type="ECO:0000313" key="2">
    <source>
        <dbReference type="Proteomes" id="UP000267268"/>
    </source>
</evidence>